<dbReference type="AlphaFoldDB" id="A0A108U4M9"/>
<protein>
    <submittedName>
        <fullName evidence="1">Uncharacterized protein</fullName>
    </submittedName>
</protein>
<name>A0A108U4M9_9GAMM</name>
<dbReference type="EMBL" id="JAJA02000001">
    <property type="protein sequence ID" value="KWS02476.1"/>
    <property type="molecule type" value="Genomic_DNA"/>
</dbReference>
<evidence type="ECO:0000313" key="1">
    <source>
        <dbReference type="EMBL" id="KWS02476.1"/>
    </source>
</evidence>
<evidence type="ECO:0000313" key="2">
    <source>
        <dbReference type="Proteomes" id="UP000023435"/>
    </source>
</evidence>
<comment type="caution">
    <text evidence="1">The sequence shown here is derived from an EMBL/GenBank/DDBJ whole genome shotgun (WGS) entry which is preliminary data.</text>
</comment>
<gene>
    <name evidence="1" type="ORF">AZ78_0020</name>
</gene>
<reference evidence="1 2" key="1">
    <citation type="journal article" date="2014" name="Genome Announc.">
        <title>Draft Genome Sequence of Lysobacter capsici AZ78, a Bacterium Antagonistic to Plant-Pathogenic Oomycetes.</title>
        <authorList>
            <person name="Puopolo G."/>
            <person name="Sonego P."/>
            <person name="Engelen K."/>
            <person name="Pertot I."/>
        </authorList>
    </citation>
    <scope>NUCLEOTIDE SEQUENCE [LARGE SCALE GENOMIC DNA]</scope>
    <source>
        <strain evidence="1 2">AZ78</strain>
    </source>
</reference>
<proteinExistence type="predicted"/>
<dbReference type="Proteomes" id="UP000023435">
    <property type="component" value="Unassembled WGS sequence"/>
</dbReference>
<accession>A0A108U4M9</accession>
<organism evidence="1 2">
    <name type="scientific">Lysobacter capsici AZ78</name>
    <dbReference type="NCBI Taxonomy" id="1444315"/>
    <lineage>
        <taxon>Bacteria</taxon>
        <taxon>Pseudomonadati</taxon>
        <taxon>Pseudomonadota</taxon>
        <taxon>Gammaproteobacteria</taxon>
        <taxon>Lysobacterales</taxon>
        <taxon>Lysobacteraceae</taxon>
        <taxon>Lysobacter</taxon>
    </lineage>
</organism>
<sequence length="39" mass="3910">MLPCVVAIGDPSRRRIAAVDGCPRRSGSGVLCVNGPATG</sequence>
<keyword evidence="2" id="KW-1185">Reference proteome</keyword>